<sequence>MEFNSKIIIDIYHFFRLLALIYCLMPVVAHIIIKLLLKLETYGLKVSQFFNDLNFSVELAKSFQNCVAESLAKQEKAFTEIILNELKLLCQEEDICSTFTIGFKNPLVKRMQNFVFKVLRRMDFEENKLNEN</sequence>
<keyword evidence="1" id="KW-0812">Transmembrane</keyword>
<name>A0A3M7QP99_BRAPC</name>
<evidence type="ECO:0000313" key="2">
    <source>
        <dbReference type="EMBL" id="RNA13226.1"/>
    </source>
</evidence>
<feature type="transmembrane region" description="Helical" evidence="1">
    <location>
        <begin position="12"/>
        <end position="37"/>
    </location>
</feature>
<proteinExistence type="predicted"/>
<accession>A0A3M7QP99</accession>
<dbReference type="AlphaFoldDB" id="A0A3M7QP99"/>
<organism evidence="2 3">
    <name type="scientific">Brachionus plicatilis</name>
    <name type="common">Marine rotifer</name>
    <name type="synonym">Brachionus muelleri</name>
    <dbReference type="NCBI Taxonomy" id="10195"/>
    <lineage>
        <taxon>Eukaryota</taxon>
        <taxon>Metazoa</taxon>
        <taxon>Spiralia</taxon>
        <taxon>Gnathifera</taxon>
        <taxon>Rotifera</taxon>
        <taxon>Eurotatoria</taxon>
        <taxon>Monogononta</taxon>
        <taxon>Pseudotrocha</taxon>
        <taxon>Ploima</taxon>
        <taxon>Brachionidae</taxon>
        <taxon>Brachionus</taxon>
    </lineage>
</organism>
<evidence type="ECO:0000256" key="1">
    <source>
        <dbReference type="SAM" id="Phobius"/>
    </source>
</evidence>
<gene>
    <name evidence="2" type="ORF">BpHYR1_027183</name>
</gene>
<keyword evidence="3" id="KW-1185">Reference proteome</keyword>
<keyword evidence="1" id="KW-1133">Transmembrane helix</keyword>
<dbReference type="Proteomes" id="UP000276133">
    <property type="component" value="Unassembled WGS sequence"/>
</dbReference>
<evidence type="ECO:0000313" key="3">
    <source>
        <dbReference type="Proteomes" id="UP000276133"/>
    </source>
</evidence>
<protein>
    <submittedName>
        <fullName evidence="2">Uncharacterized protein</fullName>
    </submittedName>
</protein>
<reference evidence="2 3" key="1">
    <citation type="journal article" date="2018" name="Sci. Rep.">
        <title>Genomic signatures of local adaptation to the degree of environmental predictability in rotifers.</title>
        <authorList>
            <person name="Franch-Gras L."/>
            <person name="Hahn C."/>
            <person name="Garcia-Roger E.M."/>
            <person name="Carmona M.J."/>
            <person name="Serra M."/>
            <person name="Gomez A."/>
        </authorList>
    </citation>
    <scope>NUCLEOTIDE SEQUENCE [LARGE SCALE GENOMIC DNA]</scope>
    <source>
        <strain evidence="2">HYR1</strain>
    </source>
</reference>
<comment type="caution">
    <text evidence="2">The sequence shown here is derived from an EMBL/GenBank/DDBJ whole genome shotgun (WGS) entry which is preliminary data.</text>
</comment>
<keyword evidence="1" id="KW-0472">Membrane</keyword>
<dbReference type="EMBL" id="REGN01005470">
    <property type="protein sequence ID" value="RNA13226.1"/>
    <property type="molecule type" value="Genomic_DNA"/>
</dbReference>